<evidence type="ECO:0000259" key="1">
    <source>
        <dbReference type="Pfam" id="PF14111"/>
    </source>
</evidence>
<dbReference type="PANTHER" id="PTHR31286:SF167">
    <property type="entry name" value="OS09G0268800 PROTEIN"/>
    <property type="match status" value="1"/>
</dbReference>
<gene>
    <name evidence="2" type="ORF">F8388_023550</name>
</gene>
<dbReference type="PANTHER" id="PTHR31286">
    <property type="entry name" value="GLYCINE-RICH CELL WALL STRUCTURAL PROTEIN 1.8-LIKE"/>
    <property type="match status" value="1"/>
</dbReference>
<organism evidence="2 3">
    <name type="scientific">Cannabis sativa</name>
    <name type="common">Hemp</name>
    <name type="synonym">Marijuana</name>
    <dbReference type="NCBI Taxonomy" id="3483"/>
    <lineage>
        <taxon>Eukaryota</taxon>
        <taxon>Viridiplantae</taxon>
        <taxon>Streptophyta</taxon>
        <taxon>Embryophyta</taxon>
        <taxon>Tracheophyta</taxon>
        <taxon>Spermatophyta</taxon>
        <taxon>Magnoliopsida</taxon>
        <taxon>eudicotyledons</taxon>
        <taxon>Gunneridae</taxon>
        <taxon>Pentapetalae</taxon>
        <taxon>rosids</taxon>
        <taxon>fabids</taxon>
        <taxon>Rosales</taxon>
        <taxon>Cannabaceae</taxon>
        <taxon>Cannabis</taxon>
    </lineage>
</organism>
<dbReference type="EMBL" id="JAATIP010000237">
    <property type="protein sequence ID" value="KAF4357371.1"/>
    <property type="molecule type" value="Genomic_DNA"/>
</dbReference>
<comment type="caution">
    <text evidence="2">The sequence shown here is derived from an EMBL/GenBank/DDBJ whole genome shotgun (WGS) entry which is preliminary data.</text>
</comment>
<protein>
    <recommendedName>
        <fullName evidence="1">DUF4283 domain-containing protein</fullName>
    </recommendedName>
</protein>
<dbReference type="InterPro" id="IPR025558">
    <property type="entry name" value="DUF4283"/>
</dbReference>
<dbReference type="AlphaFoldDB" id="A0A7J6EG75"/>
<dbReference type="InterPro" id="IPR040256">
    <property type="entry name" value="At4g02000-like"/>
</dbReference>
<proteinExistence type="predicted"/>
<dbReference type="Proteomes" id="UP000525078">
    <property type="component" value="Unassembled WGS sequence"/>
</dbReference>
<name>A0A7J6EG75_CANSA</name>
<feature type="domain" description="DUF4283" evidence="1">
    <location>
        <begin position="17"/>
        <end position="86"/>
    </location>
</feature>
<evidence type="ECO:0000313" key="2">
    <source>
        <dbReference type="EMBL" id="KAF4357371.1"/>
    </source>
</evidence>
<dbReference type="Pfam" id="PF14111">
    <property type="entry name" value="DUF4283"/>
    <property type="match status" value="1"/>
</dbReference>
<evidence type="ECO:0000313" key="3">
    <source>
        <dbReference type="Proteomes" id="UP000525078"/>
    </source>
</evidence>
<reference evidence="2 3" key="1">
    <citation type="journal article" date="2020" name="bioRxiv">
        <title>Sequence and annotation of 42 cannabis genomes reveals extensive copy number variation in cannabinoid synthesis and pathogen resistance genes.</title>
        <authorList>
            <person name="Mckernan K.J."/>
            <person name="Helbert Y."/>
            <person name="Kane L.T."/>
            <person name="Ebling H."/>
            <person name="Zhang L."/>
            <person name="Liu B."/>
            <person name="Eaton Z."/>
            <person name="Mclaughlin S."/>
            <person name="Kingan S."/>
            <person name="Baybayan P."/>
            <person name="Concepcion G."/>
            <person name="Jordan M."/>
            <person name="Riva A."/>
            <person name="Barbazuk W."/>
            <person name="Harkins T."/>
        </authorList>
    </citation>
    <scope>NUCLEOTIDE SEQUENCE [LARGE SCALE GENOMIC DNA]</scope>
    <source>
        <strain evidence="3">cv. Jamaican Lion 4</strain>
        <tissue evidence="2">Leaf</tissue>
    </source>
</reference>
<sequence>MNLTTSSVRRDASPQSFCLVAKILTPKTIKVDWVANVMKDAWIIRCPFSFSDYRSSMFLVRFGCEGDWRRVMEGQPWHFDRNLILFAIPDEFDSVVPSQVNFVPLWVQVHLITFGKISTDRAKFLSEQLGDLIEVHIASLYDTILPFIRIRVLIDVTKNFACEKLLKFCDVSPVPPFLSYKDVLRAPGKSVYKKSIFDLSNSTLFEESSSRSSVSNQSLHDAINQFLVPNLVNTSLSLDDLTNVPQSDHSTLGLSMTFSAPSFVGIPSLTCSLPVAPYYDNLGYF</sequence>
<accession>A0A7J6EG75</accession>